<gene>
    <name evidence="13" type="ORF">BCR32DRAFT_271064</name>
</gene>
<organism evidence="13 14">
    <name type="scientific">Anaeromyces robustus</name>
    <dbReference type="NCBI Taxonomy" id="1754192"/>
    <lineage>
        <taxon>Eukaryota</taxon>
        <taxon>Fungi</taxon>
        <taxon>Fungi incertae sedis</taxon>
        <taxon>Chytridiomycota</taxon>
        <taxon>Chytridiomycota incertae sedis</taxon>
        <taxon>Neocallimastigomycetes</taxon>
        <taxon>Neocallimastigales</taxon>
        <taxon>Neocallimastigaceae</taxon>
        <taxon>Anaeromyces</taxon>
    </lineage>
</organism>
<evidence type="ECO:0000259" key="12">
    <source>
        <dbReference type="PROSITE" id="PS50179"/>
    </source>
</evidence>
<dbReference type="Pfam" id="PF00790">
    <property type="entry name" value="VHS"/>
    <property type="match status" value="1"/>
</dbReference>
<dbReference type="GO" id="GO:0043130">
    <property type="term" value="F:ubiquitin binding"/>
    <property type="evidence" value="ECO:0007669"/>
    <property type="project" value="InterPro"/>
</dbReference>
<comment type="caution">
    <text evidence="13">The sequence shown here is derived from an EMBL/GenBank/DDBJ whole genome shotgun (WGS) entry which is preliminary data.</text>
</comment>
<proteinExistence type="inferred from homology"/>
<dbReference type="PRINTS" id="PR00452">
    <property type="entry name" value="SH3DOMAIN"/>
</dbReference>
<dbReference type="OrthoDB" id="10255964at2759"/>
<dbReference type="SUPFAM" id="SSF89009">
    <property type="entry name" value="GAT-like domain"/>
    <property type="match status" value="1"/>
</dbReference>
<reference evidence="13 14" key="1">
    <citation type="submission" date="2016-08" db="EMBL/GenBank/DDBJ databases">
        <title>A Parts List for Fungal Cellulosomes Revealed by Comparative Genomics.</title>
        <authorList>
            <consortium name="DOE Joint Genome Institute"/>
            <person name="Haitjema C.H."/>
            <person name="Gilmore S.P."/>
            <person name="Henske J.K."/>
            <person name="Solomon K.V."/>
            <person name="De Groot R."/>
            <person name="Kuo A."/>
            <person name="Mondo S.J."/>
            <person name="Salamov A.A."/>
            <person name="Labutti K."/>
            <person name="Zhao Z."/>
            <person name="Chiniquy J."/>
            <person name="Barry K."/>
            <person name="Brewer H.M."/>
            <person name="Purvine S.O."/>
            <person name="Wright A.T."/>
            <person name="Boxma B."/>
            <person name="Van Alen T."/>
            <person name="Hackstein J.H."/>
            <person name="Baker S.E."/>
            <person name="Grigoriev I.V."/>
            <person name="O'Malley M.A."/>
        </authorList>
    </citation>
    <scope>NUCLEOTIDE SEQUENCE [LARGE SCALE GENOMIC DNA]</scope>
    <source>
        <strain evidence="13 14">S4</strain>
    </source>
</reference>
<evidence type="ECO:0000256" key="3">
    <source>
        <dbReference type="ARBA" id="ARBA00017923"/>
    </source>
</evidence>
<dbReference type="InterPro" id="IPR050670">
    <property type="entry name" value="STAM"/>
</dbReference>
<dbReference type="GO" id="GO:0010008">
    <property type="term" value="C:endosome membrane"/>
    <property type="evidence" value="ECO:0007669"/>
    <property type="project" value="UniProtKB-SubCell"/>
</dbReference>
<dbReference type="PROSITE" id="PS50179">
    <property type="entry name" value="VHS"/>
    <property type="match status" value="1"/>
</dbReference>
<keyword evidence="6" id="KW-0813">Transport</keyword>
<evidence type="ECO:0000256" key="10">
    <source>
        <dbReference type="SAM" id="MobiDB-lite"/>
    </source>
</evidence>
<keyword evidence="5 9" id="KW-0728">SH3 domain</keyword>
<dbReference type="Gene3D" id="1.25.40.90">
    <property type="match status" value="1"/>
</dbReference>
<keyword evidence="8" id="KW-0653">Protein transport</keyword>
<evidence type="ECO:0000259" key="11">
    <source>
        <dbReference type="PROSITE" id="PS50002"/>
    </source>
</evidence>
<feature type="region of interest" description="Disordered" evidence="10">
    <location>
        <begin position="374"/>
        <end position="497"/>
    </location>
</feature>
<dbReference type="STRING" id="1754192.A0A1Y1WTB8"/>
<dbReference type="Pfam" id="PF07653">
    <property type="entry name" value="SH3_2"/>
    <property type="match status" value="1"/>
</dbReference>
<evidence type="ECO:0000313" key="13">
    <source>
        <dbReference type="EMBL" id="ORX76789.1"/>
    </source>
</evidence>
<comment type="subcellular location">
    <subcellularLocation>
        <location evidence="1">Endosome membrane</location>
        <topology evidence="1">Peripheral membrane protein</topology>
        <orientation evidence="1">Cytoplasmic side</orientation>
    </subcellularLocation>
</comment>
<feature type="compositionally biased region" description="Basic and acidic residues" evidence="10">
    <location>
        <begin position="173"/>
        <end position="191"/>
    </location>
</feature>
<dbReference type="SMART" id="SM00288">
    <property type="entry name" value="VHS"/>
    <property type="match status" value="1"/>
</dbReference>
<comment type="similarity">
    <text evidence="2">Belongs to the STAM family.</text>
</comment>
<dbReference type="SMART" id="SM00326">
    <property type="entry name" value="SH3"/>
    <property type="match status" value="1"/>
</dbReference>
<dbReference type="AlphaFoldDB" id="A0A1Y1WTB8"/>
<dbReference type="SUPFAM" id="SSF50044">
    <property type="entry name" value="SH3-domain"/>
    <property type="match status" value="1"/>
</dbReference>
<feature type="compositionally biased region" description="Pro residues" evidence="10">
    <location>
        <begin position="383"/>
        <end position="396"/>
    </location>
</feature>
<feature type="domain" description="VHS" evidence="12">
    <location>
        <begin position="11"/>
        <end position="137"/>
    </location>
</feature>
<evidence type="ECO:0000256" key="1">
    <source>
        <dbReference type="ARBA" id="ARBA00004125"/>
    </source>
</evidence>
<dbReference type="EMBL" id="MCFG01000278">
    <property type="protein sequence ID" value="ORX76789.1"/>
    <property type="molecule type" value="Genomic_DNA"/>
</dbReference>
<dbReference type="PROSITE" id="PS50002">
    <property type="entry name" value="SH3"/>
    <property type="match status" value="1"/>
</dbReference>
<dbReference type="InterPro" id="IPR003903">
    <property type="entry name" value="UIM_dom"/>
</dbReference>
<dbReference type="SUPFAM" id="SSF48464">
    <property type="entry name" value="ENTH/VHS domain"/>
    <property type="match status" value="1"/>
</dbReference>
<feature type="compositionally biased region" description="Low complexity" evidence="10">
    <location>
        <begin position="192"/>
        <end position="207"/>
    </location>
</feature>
<protein>
    <recommendedName>
        <fullName evidence="3">Class E vacuolar protein-sorting machinery protein HSE1</fullName>
    </recommendedName>
    <alternativeName>
        <fullName evidence="4">Class E vacuolar protein-sorting machinery protein hse1</fullName>
    </alternativeName>
</protein>
<feature type="region of interest" description="Disordered" evidence="10">
    <location>
        <begin position="173"/>
        <end position="207"/>
    </location>
</feature>
<dbReference type="InterPro" id="IPR001452">
    <property type="entry name" value="SH3_domain"/>
</dbReference>
<dbReference type="GO" id="GO:0033565">
    <property type="term" value="C:ESCRT-0 complex"/>
    <property type="evidence" value="ECO:0007669"/>
    <property type="project" value="TreeGrafter"/>
</dbReference>
<evidence type="ECO:0000256" key="9">
    <source>
        <dbReference type="PROSITE-ProRule" id="PRU00192"/>
    </source>
</evidence>
<dbReference type="CDD" id="cd16978">
    <property type="entry name" value="VHS_HSE1"/>
    <property type="match status" value="1"/>
</dbReference>
<keyword evidence="7" id="KW-0967">Endosome</keyword>
<dbReference type="InterPro" id="IPR008942">
    <property type="entry name" value="ENTH_VHS"/>
</dbReference>
<dbReference type="Proteomes" id="UP000193944">
    <property type="component" value="Unassembled WGS sequence"/>
</dbReference>
<evidence type="ECO:0000256" key="4">
    <source>
        <dbReference type="ARBA" id="ARBA00018978"/>
    </source>
</evidence>
<name>A0A1Y1WTB8_9FUNG</name>
<reference evidence="13 14" key="2">
    <citation type="submission" date="2016-08" db="EMBL/GenBank/DDBJ databases">
        <title>Pervasive Adenine N6-methylation of Active Genes in Fungi.</title>
        <authorList>
            <consortium name="DOE Joint Genome Institute"/>
            <person name="Mondo S.J."/>
            <person name="Dannebaum R.O."/>
            <person name="Kuo R.C."/>
            <person name="Labutti K."/>
            <person name="Haridas S."/>
            <person name="Kuo A."/>
            <person name="Salamov A."/>
            <person name="Ahrendt S.R."/>
            <person name="Lipzen A."/>
            <person name="Sullivan W."/>
            <person name="Andreopoulos W.B."/>
            <person name="Clum A."/>
            <person name="Lindquist E."/>
            <person name="Daum C."/>
            <person name="Ramamoorthy G.K."/>
            <person name="Gryganskyi A."/>
            <person name="Culley D."/>
            <person name="Magnuson J.K."/>
            <person name="James T.Y."/>
            <person name="O'Malley M.A."/>
            <person name="Stajich J.E."/>
            <person name="Spatafora J.W."/>
            <person name="Visel A."/>
            <person name="Grigoriev I.V."/>
        </authorList>
    </citation>
    <scope>NUCLEOTIDE SEQUENCE [LARGE SCALE GENOMIC DNA]</scope>
    <source>
        <strain evidence="13 14">S4</strain>
    </source>
</reference>
<dbReference type="GO" id="GO:0043328">
    <property type="term" value="P:protein transport to vacuole involved in ubiquitin-dependent protein catabolic process via the multivesicular body sorting pathway"/>
    <property type="evidence" value="ECO:0007669"/>
    <property type="project" value="TreeGrafter"/>
</dbReference>
<evidence type="ECO:0000256" key="7">
    <source>
        <dbReference type="ARBA" id="ARBA00022753"/>
    </source>
</evidence>
<evidence type="ECO:0000313" key="14">
    <source>
        <dbReference type="Proteomes" id="UP000193944"/>
    </source>
</evidence>
<evidence type="ECO:0000256" key="5">
    <source>
        <dbReference type="ARBA" id="ARBA00022443"/>
    </source>
</evidence>
<evidence type="ECO:0000256" key="2">
    <source>
        <dbReference type="ARBA" id="ARBA00009666"/>
    </source>
</evidence>
<evidence type="ECO:0000256" key="8">
    <source>
        <dbReference type="ARBA" id="ARBA00022927"/>
    </source>
</evidence>
<dbReference type="InterPro" id="IPR036028">
    <property type="entry name" value="SH3-like_dom_sf"/>
</dbReference>
<dbReference type="PANTHER" id="PTHR45929">
    <property type="entry name" value="JAK PATHWAY SIGNAL TRANSDUCTION ADAPTOR MOLECULE"/>
    <property type="match status" value="1"/>
</dbReference>
<evidence type="ECO:0000256" key="6">
    <source>
        <dbReference type="ARBA" id="ARBA00022448"/>
    </source>
</evidence>
<accession>A0A1Y1WTB8</accession>
<feature type="domain" description="SH3" evidence="11">
    <location>
        <begin position="208"/>
        <end position="268"/>
    </location>
</feature>
<dbReference type="PANTHER" id="PTHR45929:SF3">
    <property type="entry name" value="JAK PATHWAY SIGNAL TRANSDUCTION ADAPTOR MOLECULE"/>
    <property type="match status" value="1"/>
</dbReference>
<keyword evidence="14" id="KW-1185">Reference proteome</keyword>
<feature type="compositionally biased region" description="Low complexity" evidence="10">
    <location>
        <begin position="433"/>
        <end position="456"/>
    </location>
</feature>
<dbReference type="GO" id="GO:0035091">
    <property type="term" value="F:phosphatidylinositol binding"/>
    <property type="evidence" value="ECO:0007669"/>
    <property type="project" value="InterPro"/>
</dbReference>
<dbReference type="Gene3D" id="1.20.5.1940">
    <property type="match status" value="1"/>
</dbReference>
<dbReference type="InterPro" id="IPR002014">
    <property type="entry name" value="VHS_dom"/>
</dbReference>
<dbReference type="PROSITE" id="PS50330">
    <property type="entry name" value="UIM"/>
    <property type="match status" value="1"/>
</dbReference>
<sequence>MASIEILIDKATNKNNVSEDWSTIMEICDEANIDPRRTINYLKKKITDSNSNVVLFALALADALVKNCDIHVRREISSRGFLGIIEKQIQNRNVHEVVRKKMLYCIKQWDESFGNDPSLSYCNEVYNRLRSQNYTFEAPERRNKRRNDNENAILKQKEDEDLQLALALSLSAEESKKNKKSSSESKKKHDSPSSSSSPSSPQTSQQGKPLFKVKALYDFLGNYAEGELPLYTGDIINVYDTTYKDWWKGENRGMVGIFPNNYVEKIQDTSKSQPVNEEFESQVLRETQKIDEFMQILSRVDPKTENLSENEELQNLYNSICSLRPKLVKLVEYYSKKMEETNLITSIFLQSQESYRNLYEQQQQQLYAPIQQPTYPTYGQQQPPAPQPYVQPPPPNGGYMMPQPSDHMMTAPPQNLPTTPPEQKYIYDPRLIQQQQQPQQQQPQQQPQSQQQPQQPLYMAPYDLNVAAPNSLPASQPAAVYSNPTMPGMPGNPYPPS</sequence>
<dbReference type="Gene3D" id="2.30.30.40">
    <property type="entry name" value="SH3 Domains"/>
    <property type="match status" value="1"/>
</dbReference>